<feature type="compositionally biased region" description="Basic and acidic residues" evidence="1">
    <location>
        <begin position="510"/>
        <end position="524"/>
    </location>
</feature>
<reference evidence="2 3" key="1">
    <citation type="submission" date="2020-04" db="EMBL/GenBank/DDBJ databases">
        <title>Perkinsus olseni comparative genomics.</title>
        <authorList>
            <person name="Bogema D.R."/>
        </authorList>
    </citation>
    <scope>NUCLEOTIDE SEQUENCE [LARGE SCALE GENOMIC DNA]</scope>
    <source>
        <strain evidence="2">ATCC PRA-205</strain>
    </source>
</reference>
<accession>A0A7J6S206</accession>
<evidence type="ECO:0000313" key="2">
    <source>
        <dbReference type="EMBL" id="KAF4726969.1"/>
    </source>
</evidence>
<feature type="compositionally biased region" description="Acidic residues" evidence="1">
    <location>
        <begin position="525"/>
        <end position="536"/>
    </location>
</feature>
<dbReference type="Proteomes" id="UP000574390">
    <property type="component" value="Unassembled WGS sequence"/>
</dbReference>
<sequence>MTAAAPRLSRTAMEAVRQRTRSVAGELIPPPSTDLGQQLAAIKIGTRGTYESVLDTIQQYEAPLNGPETVYVMRMLAFNPPIERRKRDALARRMQAHAGWSSVEEGVRENAPLLNMSHLSLLINRLMVLGLHRAAESEEVRSALLQSIPSMYQPQLLSVLKALNGFTPIPMDLVEMIEQRLIKLLRKEDSYTADEQGDNGSTRRRRRPLQSQERVTVEGALSLLQRLPLIHGQRITTGDIDVRTKRLLALLTRRVIQHCESEEATADELASSLISAYRCLGDDHAVVKSLEQLFLDNSRLISDIETDKLTALGACRRLSFGVRSQIANEWPKRHPLLAIEAIRALRFYHHFGEMPPEAKLTMIENCQELFKSARRSKMRRQLGIADLLQLCLNIDPLVWNWGLMREMLGALQSRQEEFPAPGLLKVLQKVAHLKLLEKHSGLGRKVEELVEDLTLRGAGAFTNPHHVLEAATVLGELGHYRPSYVEALTARALELASGVDGAMQGDEEGDKAQGEAEADERVAGEEQDEQVEASEEGEQRRAVVGDEARFNRLTMNSLTYLVTFSEEYRRKCLDKMQELMKGVPTNRLIRIALHGGRQHDDEAPLAVSEAEVDVKSMALTELNGRITELQKDPPKCAVMVDVWSRYTTALPDRDTVLGTLEEALIPDVLNTKGLDLLDAVGCFNVGQMATSPERGREILWKMMEMVHAVATDRTPTGLLRSSVGSFPEVARLAYSTAVVHFTS</sequence>
<dbReference type="AlphaFoldDB" id="A0A7J6S206"/>
<comment type="caution">
    <text evidence="2">The sequence shown here is derived from an EMBL/GenBank/DDBJ whole genome shotgun (WGS) entry which is preliminary data.</text>
</comment>
<organism evidence="2 3">
    <name type="scientific">Perkinsus olseni</name>
    <name type="common">Perkinsus atlanticus</name>
    <dbReference type="NCBI Taxonomy" id="32597"/>
    <lineage>
        <taxon>Eukaryota</taxon>
        <taxon>Sar</taxon>
        <taxon>Alveolata</taxon>
        <taxon>Perkinsozoa</taxon>
        <taxon>Perkinsea</taxon>
        <taxon>Perkinsida</taxon>
        <taxon>Perkinsidae</taxon>
        <taxon>Perkinsus</taxon>
    </lineage>
</organism>
<evidence type="ECO:0000256" key="1">
    <source>
        <dbReference type="SAM" id="MobiDB-lite"/>
    </source>
</evidence>
<protein>
    <submittedName>
        <fullName evidence="2">Uncharacterized protein</fullName>
    </submittedName>
</protein>
<feature type="region of interest" description="Disordered" evidence="1">
    <location>
        <begin position="501"/>
        <end position="542"/>
    </location>
</feature>
<gene>
    <name evidence="2" type="ORF">FOZ62_022247</name>
</gene>
<name>A0A7J6S206_PEROL</name>
<evidence type="ECO:0000313" key="3">
    <source>
        <dbReference type="Proteomes" id="UP000574390"/>
    </source>
</evidence>
<proteinExistence type="predicted"/>
<feature type="non-terminal residue" evidence="2">
    <location>
        <position position="743"/>
    </location>
</feature>
<feature type="region of interest" description="Disordered" evidence="1">
    <location>
        <begin position="192"/>
        <end position="211"/>
    </location>
</feature>
<dbReference type="EMBL" id="JABANM010017912">
    <property type="protein sequence ID" value="KAF4726969.1"/>
    <property type="molecule type" value="Genomic_DNA"/>
</dbReference>